<dbReference type="HOGENOM" id="CLU_2367746_0_0_5"/>
<protein>
    <recommendedName>
        <fullName evidence="2">HEPN domain-containing protein</fullName>
    </recommendedName>
</protein>
<dbReference type="KEGG" id="mes:Meso_0100"/>
<gene>
    <name evidence="1" type="ordered locus">Meso_0100</name>
</gene>
<proteinExistence type="predicted"/>
<reference evidence="1" key="1">
    <citation type="submission" date="2006-06" db="EMBL/GenBank/DDBJ databases">
        <title>Complete sequence of chromosome of Chelativorans sp. BNC1.</title>
        <authorList>
            <consortium name="US DOE Joint Genome Institute"/>
            <person name="Copeland A."/>
            <person name="Lucas S."/>
            <person name="Lapidus A."/>
            <person name="Barry K."/>
            <person name="Detter J.C."/>
            <person name="Glavina del Rio T."/>
            <person name="Hammon N."/>
            <person name="Israni S."/>
            <person name="Dalin E."/>
            <person name="Tice H."/>
            <person name="Pitluck S."/>
            <person name="Chertkov O."/>
            <person name="Brettin T."/>
            <person name="Bruce D."/>
            <person name="Han C."/>
            <person name="Tapia R."/>
            <person name="Gilna P."/>
            <person name="Schmutz J."/>
            <person name="Larimer F."/>
            <person name="Land M."/>
            <person name="Hauser L."/>
            <person name="Kyrpides N."/>
            <person name="Mikhailova N."/>
            <person name="Richardson P."/>
        </authorList>
    </citation>
    <scope>NUCLEOTIDE SEQUENCE</scope>
    <source>
        <strain evidence="1">BNC1</strain>
    </source>
</reference>
<evidence type="ECO:0008006" key="2">
    <source>
        <dbReference type="Google" id="ProtNLM"/>
    </source>
</evidence>
<dbReference type="EMBL" id="CP000390">
    <property type="protein sequence ID" value="ABG61505.1"/>
    <property type="molecule type" value="Genomic_DNA"/>
</dbReference>
<dbReference type="AlphaFoldDB" id="Q11M70"/>
<evidence type="ECO:0000313" key="1">
    <source>
        <dbReference type="EMBL" id="ABG61505.1"/>
    </source>
</evidence>
<sequence length="95" mass="10836">MNLLDNGLFSSSQEGAGFDAFILDRGGGNRQALVRYLQARRQMFLHDSSKTVLRNENPAHLLRAVEVIGDALELLDRFKHVDFRRVLQTTGREEH</sequence>
<name>Q11M70_CHESB</name>
<dbReference type="STRING" id="266779.Meso_0100"/>
<organism evidence="1">
    <name type="scientific">Chelativorans sp. (strain BNC1)</name>
    <dbReference type="NCBI Taxonomy" id="266779"/>
    <lineage>
        <taxon>Bacteria</taxon>
        <taxon>Pseudomonadati</taxon>
        <taxon>Pseudomonadota</taxon>
        <taxon>Alphaproteobacteria</taxon>
        <taxon>Hyphomicrobiales</taxon>
        <taxon>Phyllobacteriaceae</taxon>
        <taxon>Chelativorans</taxon>
    </lineage>
</organism>
<accession>Q11M70</accession>